<evidence type="ECO:0000259" key="13">
    <source>
        <dbReference type="PROSITE" id="PS50071"/>
    </source>
</evidence>
<comment type="subcellular location">
    <subcellularLocation>
        <location evidence="2 10 11">Nucleus</location>
    </subcellularLocation>
</comment>
<evidence type="ECO:0000256" key="1">
    <source>
        <dbReference type="ARBA" id="ARBA00003263"/>
    </source>
</evidence>
<feature type="compositionally biased region" description="Basic and acidic residues" evidence="12">
    <location>
        <begin position="110"/>
        <end position="135"/>
    </location>
</feature>
<evidence type="ECO:0000256" key="12">
    <source>
        <dbReference type="SAM" id="MobiDB-lite"/>
    </source>
</evidence>
<dbReference type="Gene3D" id="1.10.10.60">
    <property type="entry name" value="Homeodomain-like"/>
    <property type="match status" value="1"/>
</dbReference>
<evidence type="ECO:0000313" key="16">
    <source>
        <dbReference type="Ensembl" id="ENSSMAP00000024789.1"/>
    </source>
</evidence>
<dbReference type="InterPro" id="IPR001356">
    <property type="entry name" value="HD"/>
</dbReference>
<dbReference type="Proteomes" id="UP000694558">
    <property type="component" value="Chromosome 14"/>
</dbReference>
<dbReference type="CDD" id="cd00086">
    <property type="entry name" value="homeodomain"/>
    <property type="match status" value="1"/>
</dbReference>
<comment type="function">
    <text evidence="1">Sequence-specific transcription factor which is part of a developmental regulatory system that provides cells with specific positional identities on the anterior-posterior axis.</text>
</comment>
<dbReference type="EMBL" id="CP026256">
    <property type="protein sequence ID" value="AWP13151.1"/>
    <property type="molecule type" value="Genomic_DNA"/>
</dbReference>
<feature type="compositionally biased region" description="Polar residues" evidence="12">
    <location>
        <begin position="175"/>
        <end position="186"/>
    </location>
</feature>
<dbReference type="SUPFAM" id="SSF46689">
    <property type="entry name" value="Homeodomain-like"/>
    <property type="match status" value="1"/>
</dbReference>
<keyword evidence="8" id="KW-0804">Transcription</keyword>
<feature type="region of interest" description="Disordered" evidence="12">
    <location>
        <begin position="110"/>
        <end position="186"/>
    </location>
</feature>
<reference evidence="14 17" key="1">
    <citation type="submission" date="2017-12" db="EMBL/GenBank/DDBJ databases">
        <title>Integrating genomic resources of turbot (Scophthalmus maximus) in depth evaluation of genetic and physical mapping variation across individuals.</title>
        <authorList>
            <person name="Martinez P."/>
        </authorList>
    </citation>
    <scope>NUCLEOTIDE SEQUENCE [LARGE SCALE GENOMIC DNA]</scope>
</reference>
<proteinExistence type="inferred from homology"/>
<feature type="domain" description="Homeobox" evidence="13">
    <location>
        <begin position="198"/>
        <end position="258"/>
    </location>
</feature>
<dbReference type="SMART" id="SM00389">
    <property type="entry name" value="HOX"/>
    <property type="match status" value="1"/>
</dbReference>
<reference evidence="15 18" key="2">
    <citation type="submission" date="2019-06" db="EMBL/GenBank/DDBJ databases">
        <title>Draft genomes of female and male turbot (Scophthalmus maximus).</title>
        <authorList>
            <person name="Xu H."/>
            <person name="Xu X.-W."/>
            <person name="Shao C."/>
            <person name="Chen S."/>
        </authorList>
    </citation>
    <scope>NUCLEOTIDE SEQUENCE [LARGE SCALE GENOMIC DNA]</scope>
    <source>
        <strain evidence="15">Ysfricsl-2016a</strain>
        <tissue evidence="15">Blood</tissue>
    </source>
</reference>
<sequence length="268" mass="29950">MEMCERNPLNPGYVGSLLNFAPPESLYFSNLRGNGAHIPGLHQLPYGRREVCTLPWTSSSSCTSRAAPPPQSRAFGGYCPPFLSNSLSVNANSSVGHIRAHLEEPARCFQDADLKAEEPGTGRRDEVYTGEHGAHSDGGYSDLHGRSHGAAARTDADSAGPLNVNGTKQELDPLQSPSSNTCSRTTYAEGAPWCSSQVRIRKKRKPYTKPQLAELENEFMMNEFINRQKRKELSNRLDLSDQQVKIWFQNRRMKKKRLMMRDQAFSAY</sequence>
<dbReference type="PROSITE" id="PS50071">
    <property type="entry name" value="HOMEOBOX_2"/>
    <property type="match status" value="1"/>
</dbReference>
<keyword evidence="6 10" id="KW-0238">DNA-binding</keyword>
<evidence type="ECO:0000256" key="2">
    <source>
        <dbReference type="ARBA" id="ARBA00004123"/>
    </source>
</evidence>
<dbReference type="OMA" id="YYAHDTS"/>
<evidence type="ECO:0000256" key="3">
    <source>
        <dbReference type="ARBA" id="ARBA00006317"/>
    </source>
</evidence>
<dbReference type="KEGG" id="smau:118282663"/>
<dbReference type="GO" id="GO:0000981">
    <property type="term" value="F:DNA-binding transcription factor activity, RNA polymerase II-specific"/>
    <property type="evidence" value="ECO:0007669"/>
    <property type="project" value="InterPro"/>
</dbReference>
<keyword evidence="17" id="KW-1185">Reference proteome</keyword>
<evidence type="ECO:0000256" key="6">
    <source>
        <dbReference type="ARBA" id="ARBA00023125"/>
    </source>
</evidence>
<evidence type="ECO:0000256" key="10">
    <source>
        <dbReference type="PROSITE-ProRule" id="PRU00108"/>
    </source>
</evidence>
<dbReference type="EMBL" id="VEVO01000019">
    <property type="protein sequence ID" value="KAF0026409.1"/>
    <property type="molecule type" value="Genomic_DNA"/>
</dbReference>
<evidence type="ECO:0000256" key="9">
    <source>
        <dbReference type="ARBA" id="ARBA00023242"/>
    </source>
</evidence>
<keyword evidence="7 10" id="KW-0371">Homeobox</keyword>
<dbReference type="PROSITE" id="PS00027">
    <property type="entry name" value="HOMEOBOX_1"/>
    <property type="match status" value="1"/>
</dbReference>
<dbReference type="InterPro" id="IPR020479">
    <property type="entry name" value="HD_metazoa"/>
</dbReference>
<evidence type="ECO:0000313" key="14">
    <source>
        <dbReference type="EMBL" id="AWP13151.1"/>
    </source>
</evidence>
<evidence type="ECO:0000256" key="5">
    <source>
        <dbReference type="ARBA" id="ARBA00023015"/>
    </source>
</evidence>
<dbReference type="InterPro" id="IPR017970">
    <property type="entry name" value="Homeobox_CS"/>
</dbReference>
<dbReference type="Proteomes" id="UP000246464">
    <property type="component" value="Chromosome 14"/>
</dbReference>
<keyword evidence="5" id="KW-0805">Transcription regulation</keyword>
<accession>A0A2U9C968</accession>
<dbReference type="OrthoDB" id="6159439at2759"/>
<evidence type="ECO:0000313" key="17">
    <source>
        <dbReference type="Proteomes" id="UP000246464"/>
    </source>
</evidence>
<evidence type="ECO:0000313" key="18">
    <source>
        <dbReference type="Proteomes" id="UP000438429"/>
    </source>
</evidence>
<evidence type="ECO:0000256" key="4">
    <source>
        <dbReference type="ARBA" id="ARBA00022473"/>
    </source>
</evidence>
<dbReference type="Pfam" id="PF00046">
    <property type="entry name" value="Homeodomain"/>
    <property type="match status" value="1"/>
</dbReference>
<dbReference type="PRINTS" id="PR00024">
    <property type="entry name" value="HOMEOBOX"/>
</dbReference>
<organism evidence="14 17">
    <name type="scientific">Scophthalmus maximus</name>
    <name type="common">Turbot</name>
    <name type="synonym">Psetta maxima</name>
    <dbReference type="NCBI Taxonomy" id="52904"/>
    <lineage>
        <taxon>Eukaryota</taxon>
        <taxon>Metazoa</taxon>
        <taxon>Chordata</taxon>
        <taxon>Craniata</taxon>
        <taxon>Vertebrata</taxon>
        <taxon>Euteleostomi</taxon>
        <taxon>Actinopterygii</taxon>
        <taxon>Neopterygii</taxon>
        <taxon>Teleostei</taxon>
        <taxon>Neoteleostei</taxon>
        <taxon>Acanthomorphata</taxon>
        <taxon>Carangaria</taxon>
        <taxon>Pleuronectiformes</taxon>
        <taxon>Pleuronectoidei</taxon>
        <taxon>Scophthalmidae</taxon>
        <taxon>Scophthalmus</taxon>
    </lineage>
</organism>
<dbReference type="GeneTree" id="ENSGT00940000159938"/>
<keyword evidence="9 10" id="KW-0539">Nucleus</keyword>
<comment type="similarity">
    <text evidence="3">Belongs to the Abd-B homeobox family.</text>
</comment>
<name>A0A2U9C968_SCOMX</name>
<reference evidence="16" key="5">
    <citation type="submission" date="2025-05" db="UniProtKB">
        <authorList>
            <consortium name="Ensembl"/>
        </authorList>
    </citation>
    <scope>IDENTIFICATION</scope>
</reference>
<reference evidence="16" key="4">
    <citation type="submission" date="2023-05" db="EMBL/GenBank/DDBJ databases">
        <title>High-quality long-read genome of Scophthalmus maximus.</title>
        <authorList>
            <person name="Lien S."/>
            <person name="Martinez P."/>
        </authorList>
    </citation>
    <scope>NUCLEOTIDE SEQUENCE [LARGE SCALE GENOMIC DNA]</scope>
</reference>
<keyword evidence="4" id="KW-0217">Developmental protein</keyword>
<dbReference type="PANTHER" id="PTHR46440:SF1">
    <property type="entry name" value="HOMEOBOX PROTEIN HOX-D12"/>
    <property type="match status" value="1"/>
</dbReference>
<dbReference type="CTD" id="100006598"/>
<dbReference type="GO" id="GO:1990837">
    <property type="term" value="F:sequence-specific double-stranded DNA binding"/>
    <property type="evidence" value="ECO:0007669"/>
    <property type="project" value="TreeGrafter"/>
</dbReference>
<dbReference type="STRING" id="52904.ENSSMAP00000024789"/>
<gene>
    <name evidence="16" type="primary">HOXD12</name>
    <name evidence="15" type="ORF">F2P81_021146</name>
    <name evidence="14" type="ORF">SMAX5B_018420</name>
</gene>
<dbReference type="Ensembl" id="ENSSMAT00000025089.2">
    <property type="protein sequence ID" value="ENSSMAP00000024789.1"/>
    <property type="gene ID" value="ENSSMAG00000015157.2"/>
</dbReference>
<evidence type="ECO:0000313" key="15">
    <source>
        <dbReference type="EMBL" id="KAF0026409.1"/>
    </source>
</evidence>
<feature type="DNA-binding region" description="Homeobox" evidence="10">
    <location>
        <begin position="200"/>
        <end position="259"/>
    </location>
</feature>
<dbReference type="Bgee" id="ENSSMAG00000015157">
    <property type="expression patterns" value="Expressed in muscle tissue and 1 other cell type or tissue"/>
</dbReference>
<dbReference type="GO" id="GO:0005634">
    <property type="term" value="C:nucleus"/>
    <property type="evidence" value="ECO:0007669"/>
    <property type="project" value="UniProtKB-SubCell"/>
</dbReference>
<evidence type="ECO:0000256" key="11">
    <source>
        <dbReference type="RuleBase" id="RU000682"/>
    </source>
</evidence>
<reference evidence="16" key="3">
    <citation type="submission" date="2020-05" db="EMBL/GenBank/DDBJ databases">
        <authorList>
            <person name="Moser M."/>
        </authorList>
    </citation>
    <scope>NUCLEOTIDE SEQUENCE [LARGE SCALE GENOMIC DNA]</scope>
</reference>
<protein>
    <submittedName>
        <fullName evidence="16">Homeobox D12a</fullName>
    </submittedName>
    <submittedName>
        <fullName evidence="14">Putative homeobox protein Hox-D12</fullName>
    </submittedName>
</protein>
<dbReference type="AlphaFoldDB" id="A0A2U9C968"/>
<dbReference type="Proteomes" id="UP000438429">
    <property type="component" value="Unassembled WGS sequence"/>
</dbReference>
<evidence type="ECO:0000256" key="7">
    <source>
        <dbReference type="ARBA" id="ARBA00023155"/>
    </source>
</evidence>
<evidence type="ECO:0000256" key="8">
    <source>
        <dbReference type="ARBA" id="ARBA00023163"/>
    </source>
</evidence>
<dbReference type="InterPro" id="IPR009057">
    <property type="entry name" value="Homeodomain-like_sf"/>
</dbReference>
<dbReference type="PANTHER" id="PTHR46440">
    <property type="entry name" value="HOMEOBOX PROTEIN HOX-D12-RELATED"/>
    <property type="match status" value="1"/>
</dbReference>